<comment type="subcellular location">
    <subcellularLocation>
        <location evidence="1 7">Cell membrane</location>
        <topology evidence="1 7">Multi-pass membrane protein</topology>
    </subcellularLocation>
</comment>
<dbReference type="InterPro" id="IPR000515">
    <property type="entry name" value="MetI-like"/>
</dbReference>
<protein>
    <submittedName>
        <fullName evidence="9">Sugar ABC transporter permease</fullName>
    </submittedName>
</protein>
<evidence type="ECO:0000256" key="4">
    <source>
        <dbReference type="ARBA" id="ARBA00022692"/>
    </source>
</evidence>
<dbReference type="InterPro" id="IPR035906">
    <property type="entry name" value="MetI-like_sf"/>
</dbReference>
<dbReference type="PANTHER" id="PTHR43744:SF9">
    <property type="entry name" value="POLYGALACTURONAN_RHAMNOGALACTURONAN TRANSPORT SYSTEM PERMEASE PROTEIN YTCP"/>
    <property type="match status" value="1"/>
</dbReference>
<evidence type="ECO:0000313" key="9">
    <source>
        <dbReference type="EMBL" id="OZG67907.1"/>
    </source>
</evidence>
<keyword evidence="5 7" id="KW-1133">Transmembrane helix</keyword>
<feature type="transmembrane region" description="Helical" evidence="7">
    <location>
        <begin position="39"/>
        <end position="64"/>
    </location>
</feature>
<dbReference type="GO" id="GO:0055085">
    <property type="term" value="P:transmembrane transport"/>
    <property type="evidence" value="ECO:0007669"/>
    <property type="project" value="InterPro"/>
</dbReference>
<organism evidence="9 10">
    <name type="scientific">Bifidobacterium aquikefiri</name>
    <dbReference type="NCBI Taxonomy" id="1653207"/>
    <lineage>
        <taxon>Bacteria</taxon>
        <taxon>Bacillati</taxon>
        <taxon>Actinomycetota</taxon>
        <taxon>Actinomycetes</taxon>
        <taxon>Bifidobacteriales</taxon>
        <taxon>Bifidobacteriaceae</taxon>
        <taxon>Bifidobacterium</taxon>
    </lineage>
</organism>
<keyword evidence="3" id="KW-1003">Cell membrane</keyword>
<dbReference type="AlphaFoldDB" id="A0A261G8Z7"/>
<sequence length="321" mass="35998">MDDKLIEGGIVALQPESSGIKTNRHVHQRRTAYDWCIDVLLMVLVAVIIVAVVYPLWFVVIASFSDQTLVATGKVTLFPSGFTLSGYDKIFSNVRVWSGYKNTLIYSVVGTALNLVVTMPAAFALSRREFPMRRMVMFLFTFTMYFAGGLIPNYVLFKQLHLLNNMWVFILPGAVSVWNLIIARSFFETSIPEDLHDAAQLDGLNDFSYFLRVVIPLSSAIVAVIGLYYFVGHWNDYFTGLIYIRDDAKQPLQNILQSILLGSQTQTTGQVTAGVDIQQLQQLADQIKYGVIIISTIPLLVLYPFLQKYFNKGVLIGAVKG</sequence>
<dbReference type="CDD" id="cd06261">
    <property type="entry name" value="TM_PBP2"/>
    <property type="match status" value="1"/>
</dbReference>
<dbReference type="OrthoDB" id="2063054at2"/>
<name>A0A261G8Z7_9BIFI</name>
<comment type="caution">
    <text evidence="9">The sequence shown here is derived from an EMBL/GenBank/DDBJ whole genome shotgun (WGS) entry which is preliminary data.</text>
</comment>
<accession>A0A261G8Z7</accession>
<dbReference type="PROSITE" id="PS50928">
    <property type="entry name" value="ABC_TM1"/>
    <property type="match status" value="1"/>
</dbReference>
<keyword evidence="4 7" id="KW-0812">Transmembrane</keyword>
<keyword evidence="6 7" id="KW-0472">Membrane</keyword>
<evidence type="ECO:0000256" key="3">
    <source>
        <dbReference type="ARBA" id="ARBA00022475"/>
    </source>
</evidence>
<dbReference type="EMBL" id="MWXA01000003">
    <property type="protein sequence ID" value="OZG67907.1"/>
    <property type="molecule type" value="Genomic_DNA"/>
</dbReference>
<dbReference type="RefSeq" id="WP_094692525.1">
    <property type="nucleotide sequence ID" value="NZ_CALENZ010000004.1"/>
</dbReference>
<gene>
    <name evidence="9" type="ORF">BAQU_0552</name>
</gene>
<reference evidence="9 10" key="1">
    <citation type="journal article" date="2017" name="BMC Genomics">
        <title>Comparative genomic and phylogenomic analyses of the Bifidobacteriaceae family.</title>
        <authorList>
            <person name="Lugli G.A."/>
            <person name="Milani C."/>
            <person name="Turroni F."/>
            <person name="Duranti S."/>
            <person name="Mancabelli L."/>
            <person name="Mangifesta M."/>
            <person name="Ferrario C."/>
            <person name="Modesto M."/>
            <person name="Mattarelli P."/>
            <person name="Jiri K."/>
            <person name="van Sinderen D."/>
            <person name="Ventura M."/>
        </authorList>
    </citation>
    <scope>NUCLEOTIDE SEQUENCE [LARGE SCALE GENOMIC DNA]</scope>
    <source>
        <strain evidence="9 10">LMG 28769</strain>
    </source>
</reference>
<evidence type="ECO:0000256" key="7">
    <source>
        <dbReference type="RuleBase" id="RU363032"/>
    </source>
</evidence>
<evidence type="ECO:0000256" key="2">
    <source>
        <dbReference type="ARBA" id="ARBA00022448"/>
    </source>
</evidence>
<dbReference type="Gene3D" id="1.10.3720.10">
    <property type="entry name" value="MetI-like"/>
    <property type="match status" value="1"/>
</dbReference>
<feature type="transmembrane region" description="Helical" evidence="7">
    <location>
        <begin position="207"/>
        <end position="231"/>
    </location>
</feature>
<feature type="transmembrane region" description="Helical" evidence="7">
    <location>
        <begin position="167"/>
        <end position="187"/>
    </location>
</feature>
<feature type="transmembrane region" description="Helical" evidence="7">
    <location>
        <begin position="137"/>
        <end position="155"/>
    </location>
</feature>
<dbReference type="GO" id="GO:0005886">
    <property type="term" value="C:plasma membrane"/>
    <property type="evidence" value="ECO:0007669"/>
    <property type="project" value="UniProtKB-SubCell"/>
</dbReference>
<comment type="similarity">
    <text evidence="7">Belongs to the binding-protein-dependent transport system permease family.</text>
</comment>
<evidence type="ECO:0000256" key="5">
    <source>
        <dbReference type="ARBA" id="ARBA00022989"/>
    </source>
</evidence>
<dbReference type="SUPFAM" id="SSF161098">
    <property type="entry name" value="MetI-like"/>
    <property type="match status" value="1"/>
</dbReference>
<keyword evidence="10" id="KW-1185">Reference proteome</keyword>
<dbReference type="PANTHER" id="PTHR43744">
    <property type="entry name" value="ABC TRANSPORTER PERMEASE PROTEIN MG189-RELATED-RELATED"/>
    <property type="match status" value="1"/>
</dbReference>
<keyword evidence="2 7" id="KW-0813">Transport</keyword>
<feature type="transmembrane region" description="Helical" evidence="7">
    <location>
        <begin position="287"/>
        <end position="306"/>
    </location>
</feature>
<evidence type="ECO:0000259" key="8">
    <source>
        <dbReference type="PROSITE" id="PS50928"/>
    </source>
</evidence>
<dbReference type="GeneID" id="98295229"/>
<feature type="transmembrane region" description="Helical" evidence="7">
    <location>
        <begin position="104"/>
        <end position="125"/>
    </location>
</feature>
<dbReference type="Proteomes" id="UP000216451">
    <property type="component" value="Unassembled WGS sequence"/>
</dbReference>
<proteinExistence type="inferred from homology"/>
<evidence type="ECO:0000256" key="6">
    <source>
        <dbReference type="ARBA" id="ARBA00023136"/>
    </source>
</evidence>
<dbReference type="Pfam" id="PF00528">
    <property type="entry name" value="BPD_transp_1"/>
    <property type="match status" value="1"/>
</dbReference>
<feature type="domain" description="ABC transmembrane type-1" evidence="8">
    <location>
        <begin position="100"/>
        <end position="310"/>
    </location>
</feature>
<evidence type="ECO:0000256" key="1">
    <source>
        <dbReference type="ARBA" id="ARBA00004651"/>
    </source>
</evidence>
<evidence type="ECO:0000313" key="10">
    <source>
        <dbReference type="Proteomes" id="UP000216451"/>
    </source>
</evidence>